<dbReference type="Proteomes" id="UP000190339">
    <property type="component" value="Unassembled WGS sequence"/>
</dbReference>
<dbReference type="EMBL" id="FUYL01000012">
    <property type="protein sequence ID" value="SKB81793.1"/>
    <property type="molecule type" value="Genomic_DNA"/>
</dbReference>
<sequence length="287" mass="34282">MKISEFVKNITEFQSKDFIKNMGQEDRDQMESNLWLVWQKLQLIDDFEIFLPLSDISEALSKIKDVPNIVKKNNKFFDINFFYDLCIENIPKRKYKFMHPIKNKKKVYDQEFLEYLSMELQESTKNCKGFYDIFQNHGKLEEEKKRLLVKYGVDINDDGEPSGEPLESTSKHKIWLYEIEAEKIKKLGYKDRKKILGDSSLRKYIFKETGISQSKYYQLKYILDNSPDELENIDSGHKTVRNVYRRLKNLDSEAKIKERVIKQFKKQVLELSNHLSKEQIIHIIKNI</sequence>
<evidence type="ECO:0000313" key="1">
    <source>
        <dbReference type="EMBL" id="SKB81793.1"/>
    </source>
</evidence>
<dbReference type="OrthoDB" id="1113652at2"/>
<name>A0A1T5ED32_9FLAO</name>
<keyword evidence="2" id="KW-1185">Reference proteome</keyword>
<gene>
    <name evidence="1" type="ORF">SAMN05660866_03438</name>
</gene>
<accession>A0A1T5ED32</accession>
<protein>
    <submittedName>
        <fullName evidence="1">Uncharacterized protein</fullName>
    </submittedName>
</protein>
<organism evidence="1 2">
    <name type="scientific">Maribacter arcticus</name>
    <dbReference type="NCBI Taxonomy" id="561365"/>
    <lineage>
        <taxon>Bacteria</taxon>
        <taxon>Pseudomonadati</taxon>
        <taxon>Bacteroidota</taxon>
        <taxon>Flavobacteriia</taxon>
        <taxon>Flavobacteriales</taxon>
        <taxon>Flavobacteriaceae</taxon>
        <taxon>Maribacter</taxon>
    </lineage>
</organism>
<proteinExistence type="predicted"/>
<dbReference type="AlphaFoldDB" id="A0A1T5ED32"/>
<dbReference type="RefSeq" id="WP_079514115.1">
    <property type="nucleotide sequence ID" value="NZ_FUYL01000012.1"/>
</dbReference>
<evidence type="ECO:0000313" key="2">
    <source>
        <dbReference type="Proteomes" id="UP000190339"/>
    </source>
</evidence>
<reference evidence="2" key="1">
    <citation type="submission" date="2017-02" db="EMBL/GenBank/DDBJ databases">
        <authorList>
            <person name="Varghese N."/>
            <person name="Submissions S."/>
        </authorList>
    </citation>
    <scope>NUCLEOTIDE SEQUENCE [LARGE SCALE GENOMIC DNA]</scope>
    <source>
        <strain evidence="2">DSM 23546</strain>
    </source>
</reference>